<dbReference type="Pfam" id="PF00226">
    <property type="entry name" value="DnaJ"/>
    <property type="match status" value="1"/>
</dbReference>
<evidence type="ECO:0000256" key="1">
    <source>
        <dbReference type="SAM" id="Coils"/>
    </source>
</evidence>
<evidence type="ECO:0000256" key="2">
    <source>
        <dbReference type="SAM" id="MobiDB-lite"/>
    </source>
</evidence>
<dbReference type="SMART" id="SM00271">
    <property type="entry name" value="DnaJ"/>
    <property type="match status" value="1"/>
</dbReference>
<keyword evidence="1" id="KW-0175">Coiled coil</keyword>
<dbReference type="InterPro" id="IPR052763">
    <property type="entry name" value="DnaJ_C4"/>
</dbReference>
<dbReference type="PANTHER" id="PTHR44825">
    <property type="match status" value="1"/>
</dbReference>
<feature type="coiled-coil region" evidence="1">
    <location>
        <begin position="4"/>
        <end position="73"/>
    </location>
</feature>
<feature type="compositionally biased region" description="Basic and acidic residues" evidence="2">
    <location>
        <begin position="306"/>
        <end position="317"/>
    </location>
</feature>
<feature type="coiled-coil region" evidence="1">
    <location>
        <begin position="191"/>
        <end position="264"/>
    </location>
</feature>
<dbReference type="AlphaFoldDB" id="A0A164EAG1"/>
<protein>
    <recommendedName>
        <fullName evidence="3">J domain-containing protein</fullName>
    </recommendedName>
</protein>
<dbReference type="SUPFAM" id="SSF46565">
    <property type="entry name" value="Chaperone J-domain"/>
    <property type="match status" value="1"/>
</dbReference>
<evidence type="ECO:0000313" key="5">
    <source>
        <dbReference type="Proteomes" id="UP000076858"/>
    </source>
</evidence>
<evidence type="ECO:0000313" key="4">
    <source>
        <dbReference type="EMBL" id="KZR96596.1"/>
    </source>
</evidence>
<feature type="non-terminal residue" evidence="4">
    <location>
        <position position="317"/>
    </location>
</feature>
<sequence length="317" mass="37576">TRQNIELQNELLRKECELQTIEQEMKEVIFSKHHSSNNVGLMQKEIRNLKIHRKNYEERNSYLVKELADKENQRKLEHAEQHGKMEYAMAQHAKQLNDIESGNKVLVQRMVKQHQLDMDEQRVQYESATAELRKRLENEHQARLHSALEKAGAQYATNYSKACHEFQMQMRIQRNTANSHRMKAEQLATYLSECEGKLLEMETANRRLEEALHKQKETSNAYFEELNAKNQTIGRIRTFYAKLLENRDTDIEELQQRVKELEECPDKDVEVVRPDYYKLLGVERNAGTSEIKSAYYAKSRMHHPDKHRDSPDQKKHE</sequence>
<dbReference type="PROSITE" id="PS50076">
    <property type="entry name" value="DNAJ_2"/>
    <property type="match status" value="1"/>
</dbReference>
<dbReference type="InterPro" id="IPR036869">
    <property type="entry name" value="J_dom_sf"/>
</dbReference>
<gene>
    <name evidence="4" type="ORF">APZ42_008979</name>
</gene>
<feature type="domain" description="J" evidence="3">
    <location>
        <begin position="275"/>
        <end position="317"/>
    </location>
</feature>
<organism evidence="4 5">
    <name type="scientific">Daphnia magna</name>
    <dbReference type="NCBI Taxonomy" id="35525"/>
    <lineage>
        <taxon>Eukaryota</taxon>
        <taxon>Metazoa</taxon>
        <taxon>Ecdysozoa</taxon>
        <taxon>Arthropoda</taxon>
        <taxon>Crustacea</taxon>
        <taxon>Branchiopoda</taxon>
        <taxon>Diplostraca</taxon>
        <taxon>Cladocera</taxon>
        <taxon>Anomopoda</taxon>
        <taxon>Daphniidae</taxon>
        <taxon>Daphnia</taxon>
    </lineage>
</organism>
<dbReference type="PRINTS" id="PR00625">
    <property type="entry name" value="JDOMAIN"/>
</dbReference>
<reference evidence="4 5" key="1">
    <citation type="submission" date="2016-03" db="EMBL/GenBank/DDBJ databases">
        <title>EvidentialGene: Evidence-directed Construction of Genes on Genomes.</title>
        <authorList>
            <person name="Gilbert D.G."/>
            <person name="Choi J.-H."/>
            <person name="Mockaitis K."/>
            <person name="Colbourne J."/>
            <person name="Pfrender M."/>
        </authorList>
    </citation>
    <scope>NUCLEOTIDE SEQUENCE [LARGE SCALE GENOMIC DNA]</scope>
    <source>
        <strain evidence="4 5">Xinb3</strain>
        <tissue evidence="4">Complete organism</tissue>
    </source>
</reference>
<evidence type="ECO:0000259" key="3">
    <source>
        <dbReference type="PROSITE" id="PS50076"/>
    </source>
</evidence>
<comment type="caution">
    <text evidence="4">The sequence shown here is derived from an EMBL/GenBank/DDBJ whole genome shotgun (WGS) entry which is preliminary data.</text>
</comment>
<dbReference type="PANTHER" id="PTHR44825:SF1">
    <property type="entry name" value="DNAJ HOMOLOG SUBFAMILY C MEMBER 4"/>
    <property type="match status" value="1"/>
</dbReference>
<feature type="non-terminal residue" evidence="4">
    <location>
        <position position="1"/>
    </location>
</feature>
<dbReference type="OrthoDB" id="6362506at2759"/>
<dbReference type="Gene3D" id="1.10.287.110">
    <property type="entry name" value="DnaJ domain"/>
    <property type="match status" value="1"/>
</dbReference>
<dbReference type="InterPro" id="IPR001623">
    <property type="entry name" value="DnaJ_domain"/>
</dbReference>
<name>A0A164EAG1_9CRUS</name>
<proteinExistence type="predicted"/>
<dbReference type="Proteomes" id="UP000076858">
    <property type="component" value="Unassembled WGS sequence"/>
</dbReference>
<dbReference type="EMBL" id="LRGB01024364">
    <property type="protein sequence ID" value="KZR96596.1"/>
    <property type="molecule type" value="Genomic_DNA"/>
</dbReference>
<keyword evidence="5" id="KW-1185">Reference proteome</keyword>
<dbReference type="CDD" id="cd06257">
    <property type="entry name" value="DnaJ"/>
    <property type="match status" value="1"/>
</dbReference>
<feature type="region of interest" description="Disordered" evidence="2">
    <location>
        <begin position="293"/>
        <end position="317"/>
    </location>
</feature>
<dbReference type="STRING" id="35525.A0A164EAG1"/>
<accession>A0A164EAG1</accession>